<evidence type="ECO:0000313" key="3">
    <source>
        <dbReference type="Proteomes" id="UP001476282"/>
    </source>
</evidence>
<feature type="chain" id="PRO_5046771769" description="NHL repeat protein" evidence="1">
    <location>
        <begin position="21"/>
        <end position="343"/>
    </location>
</feature>
<dbReference type="InterPro" id="IPR050952">
    <property type="entry name" value="TRIM-NHL_E3_ligases"/>
</dbReference>
<dbReference type="RefSeq" id="WP_353567429.1">
    <property type="nucleotide sequence ID" value="NZ_BAABRI010000013.1"/>
</dbReference>
<proteinExistence type="predicted"/>
<comment type="caution">
    <text evidence="2">The sequence shown here is derived from an EMBL/GenBank/DDBJ whole genome shotgun (WGS) entry which is preliminary data.</text>
</comment>
<dbReference type="Gene3D" id="2.120.10.30">
    <property type="entry name" value="TolB, C-terminal domain"/>
    <property type="match status" value="1"/>
</dbReference>
<organism evidence="2 3">
    <name type="scientific">Haloferula sargassicola</name>
    <dbReference type="NCBI Taxonomy" id="490096"/>
    <lineage>
        <taxon>Bacteria</taxon>
        <taxon>Pseudomonadati</taxon>
        <taxon>Verrucomicrobiota</taxon>
        <taxon>Verrucomicrobiia</taxon>
        <taxon>Verrucomicrobiales</taxon>
        <taxon>Verrucomicrobiaceae</taxon>
        <taxon>Haloferula</taxon>
    </lineage>
</organism>
<sequence length="343" mass="37482">MTRLFLGAAACCFLHPLALAHPDHDTAPGQEIDRAVRTGNGEWLFEAVPHWGEFPDDRDIGPTHGGVVVDPQTGEIFASTDAAHAILVWKPDGTFVRSIAPECQGFHAMDIRVEQGKTVIYGAQLAGPKPLRVCKLDTSGRLLLEVSEATAGQVKGGWDGLTGVAVAPDGSIFCSMGYGAQFIHKFDAEGKWLSSFGGRGSGDQVLTETSHGLKIDLRYGEPRLLICDRENRRLIHTDLEGRWIGEYASHLRRPCSVSISGDFCAVAELEARVTILDKDGTPVAFLGDNPDRGQWANFPVPKEDLRLGIFTAPHGISFDQEDNLYVEDWNVSGRVTKLRRIKP</sequence>
<gene>
    <name evidence="2" type="ORF">Hsar01_02547</name>
</gene>
<dbReference type="Proteomes" id="UP001476282">
    <property type="component" value="Unassembled WGS sequence"/>
</dbReference>
<reference evidence="2 3" key="1">
    <citation type="submission" date="2024-02" db="EMBL/GenBank/DDBJ databases">
        <title>Haloferula sargassicola NBRC 104335.</title>
        <authorList>
            <person name="Ichikawa N."/>
            <person name="Katano-Makiyama Y."/>
            <person name="Hidaka K."/>
        </authorList>
    </citation>
    <scope>NUCLEOTIDE SEQUENCE [LARGE SCALE GENOMIC DNA]</scope>
    <source>
        <strain evidence="2 3">NBRC 104335</strain>
    </source>
</reference>
<evidence type="ECO:0000256" key="1">
    <source>
        <dbReference type="SAM" id="SignalP"/>
    </source>
</evidence>
<dbReference type="PANTHER" id="PTHR24104:SF25">
    <property type="entry name" value="PROTEIN LIN-41"/>
    <property type="match status" value="1"/>
</dbReference>
<keyword evidence="1" id="KW-0732">Signal</keyword>
<dbReference type="InterPro" id="IPR011042">
    <property type="entry name" value="6-blade_b-propeller_TolB-like"/>
</dbReference>
<feature type="signal peptide" evidence="1">
    <location>
        <begin position="1"/>
        <end position="20"/>
    </location>
</feature>
<protein>
    <recommendedName>
        <fullName evidence="4">NHL repeat protein</fullName>
    </recommendedName>
</protein>
<evidence type="ECO:0000313" key="2">
    <source>
        <dbReference type="EMBL" id="GAA5483317.1"/>
    </source>
</evidence>
<dbReference type="EMBL" id="BAABRI010000013">
    <property type="protein sequence ID" value="GAA5483317.1"/>
    <property type="molecule type" value="Genomic_DNA"/>
</dbReference>
<dbReference type="SUPFAM" id="SSF101898">
    <property type="entry name" value="NHL repeat"/>
    <property type="match status" value="1"/>
</dbReference>
<keyword evidence="3" id="KW-1185">Reference proteome</keyword>
<name>A0ABP9URH0_9BACT</name>
<accession>A0ABP9URH0</accession>
<dbReference type="PANTHER" id="PTHR24104">
    <property type="entry name" value="E3 UBIQUITIN-PROTEIN LIGASE NHLRC1-RELATED"/>
    <property type="match status" value="1"/>
</dbReference>
<evidence type="ECO:0008006" key="4">
    <source>
        <dbReference type="Google" id="ProtNLM"/>
    </source>
</evidence>